<dbReference type="GO" id="GO:0000278">
    <property type="term" value="P:mitotic cell cycle"/>
    <property type="evidence" value="ECO:0000318"/>
    <property type="project" value="GO_Central"/>
</dbReference>
<dbReference type="GeneTree" id="ENSGT00940000156091"/>
<reference evidence="10" key="3">
    <citation type="submission" date="2025-09" db="UniProtKB">
        <authorList>
            <consortium name="Ensembl"/>
        </authorList>
    </citation>
    <scope>IDENTIFICATION</scope>
</reference>
<evidence type="ECO:0000259" key="8">
    <source>
        <dbReference type="PROSITE" id="PS50090"/>
    </source>
</evidence>
<feature type="compositionally biased region" description="Basic residues" evidence="7">
    <location>
        <begin position="532"/>
        <end position="544"/>
    </location>
</feature>
<dbReference type="EMBL" id="AHAT01021226">
    <property type="status" value="NOT_ANNOTATED_CDS"/>
    <property type="molecule type" value="Genomic_DNA"/>
</dbReference>
<feature type="region of interest" description="Disordered" evidence="7">
    <location>
        <begin position="243"/>
        <end position="276"/>
    </location>
</feature>
<feature type="domain" description="Myb-like" evidence="8">
    <location>
        <begin position="79"/>
        <end position="130"/>
    </location>
</feature>
<dbReference type="PANTHER" id="PTHR45614">
    <property type="entry name" value="MYB PROTEIN-RELATED"/>
    <property type="match status" value="1"/>
</dbReference>
<dbReference type="FunFam" id="1.10.10.60:FF:000016">
    <property type="entry name" value="Transcriptional activator Myb isoform A"/>
    <property type="match status" value="1"/>
</dbReference>
<dbReference type="EMBL" id="AHAT01021229">
    <property type="status" value="NOT_ANNOTATED_CDS"/>
    <property type="molecule type" value="Genomic_DNA"/>
</dbReference>
<evidence type="ECO:0000256" key="5">
    <source>
        <dbReference type="ARBA" id="ARBA00023163"/>
    </source>
</evidence>
<dbReference type="OMA" id="EFPKQED"/>
<proteinExistence type="predicted"/>
<evidence type="ECO:0000313" key="10">
    <source>
        <dbReference type="Ensembl" id="ENSLOCP00000001526.1"/>
    </source>
</evidence>
<keyword evidence="2" id="KW-0677">Repeat</keyword>
<sequence length="659" mass="73436">MSWWPRGEDGEETVYQDTDSDVAEQRESGRVKVKWTQEEDENLKTLVQNFGQNDWKTIASFLPSRTEHQCQHRWFKVLNPDLIKGPWTKEEDEKVIDLVKKYGTKQWAMVAKHLKGRLGKQCRERWHNHLNPEVKKSSWTAEEDRIIYQAHRILGNRWAEIAKLLPGRTDNAVKNHWNSTIKRKVEMGFYAGDQDKAVTVVPQLEQGEVVAACAGKDKEVGRVGGEPVPQNCRSSAGDSCAACSSSSEQVREPRAKLPRSAHREPRRSPPAPAGGARSLIAWGLEPVFTELRTQRVRPVPVLVEPGGAPIVHLLCSVIQDLEGWCDLATFDLSEDSQGSEVLQFRLEGSALQELSRGSRGELIPISPGGATPPSILTRRARRRPPAQSPGSSLIELNDSMTPKSTPVKILPFSPSQFLNMWTKQDTLDLENPSLTSTPVCSQKAIVSTPLHRDKTPLNQKDGSVFITPNHKADLSSTPRTPTPFRTALEKYGPLRPLPPTPSLEEDLKEVLRSEAGIELTVEDKTPQEQRRKQGHRPPMKKVRKSLALDVMDKESSTARPHPHRAHSRPSPEAENLQSVSLSSSSASVKKEDSVLDQGFIVAPHDVTPDPSPAPPTPMSQAWEAVVCGRTKDQLIMTEKARRYLRALNPNPPNRALILS</sequence>
<dbReference type="eggNOG" id="KOG0048">
    <property type="taxonomic scope" value="Eukaryota"/>
</dbReference>
<comment type="subcellular location">
    <subcellularLocation>
        <location evidence="1">Nucleus</location>
    </subcellularLocation>
</comment>
<dbReference type="Pfam" id="PF09316">
    <property type="entry name" value="Cmyb_C"/>
    <property type="match status" value="1"/>
</dbReference>
<dbReference type="PANTHER" id="PTHR45614:SF30">
    <property type="entry name" value="MYB-RELATED PROTEIN B"/>
    <property type="match status" value="1"/>
</dbReference>
<keyword evidence="11" id="KW-1185">Reference proteome</keyword>
<dbReference type="InterPro" id="IPR015395">
    <property type="entry name" value="C-myb_C"/>
</dbReference>
<evidence type="ECO:0000256" key="2">
    <source>
        <dbReference type="ARBA" id="ARBA00022737"/>
    </source>
</evidence>
<reference evidence="11" key="1">
    <citation type="submission" date="2011-12" db="EMBL/GenBank/DDBJ databases">
        <title>The Draft Genome of Lepisosteus oculatus.</title>
        <authorList>
            <consortium name="The Broad Institute Genome Assembly &amp; Analysis Group"/>
            <consortium name="Computational R&amp;D Group"/>
            <consortium name="and Sequencing Platform"/>
            <person name="Di Palma F."/>
            <person name="Alfoldi J."/>
            <person name="Johnson J."/>
            <person name="Berlin A."/>
            <person name="Gnerre S."/>
            <person name="Jaffe D."/>
            <person name="MacCallum I."/>
            <person name="Young S."/>
            <person name="Walker B.J."/>
            <person name="Lander E.S."/>
            <person name="Lindblad-Toh K."/>
        </authorList>
    </citation>
    <scope>NUCLEOTIDE SEQUENCE [LARGE SCALE GENOMIC DNA]</scope>
</reference>
<dbReference type="Pfam" id="PF00249">
    <property type="entry name" value="Myb_DNA-binding"/>
    <property type="match status" value="1"/>
</dbReference>
<feature type="domain" description="HTH myb-type" evidence="9">
    <location>
        <begin position="27"/>
        <end position="78"/>
    </location>
</feature>
<keyword evidence="4" id="KW-0238">DNA-binding</keyword>
<accession>W5LZG9</accession>
<feature type="region of interest" description="Disordered" evidence="7">
    <location>
        <begin position="1"/>
        <end position="28"/>
    </location>
</feature>
<dbReference type="Proteomes" id="UP000018468">
    <property type="component" value="Linkage group LG18"/>
</dbReference>
<feature type="domain" description="Myb-like" evidence="8">
    <location>
        <begin position="27"/>
        <end position="78"/>
    </location>
</feature>
<dbReference type="GO" id="GO:0005634">
    <property type="term" value="C:nucleus"/>
    <property type="evidence" value="ECO:0000318"/>
    <property type="project" value="GO_Central"/>
</dbReference>
<keyword evidence="6" id="KW-0539">Nucleus</keyword>
<reference evidence="10" key="2">
    <citation type="submission" date="2025-08" db="UniProtKB">
        <authorList>
            <consortium name="Ensembl"/>
        </authorList>
    </citation>
    <scope>IDENTIFICATION</scope>
</reference>
<evidence type="ECO:0000256" key="4">
    <source>
        <dbReference type="ARBA" id="ARBA00023125"/>
    </source>
</evidence>
<dbReference type="CDD" id="cd00167">
    <property type="entry name" value="SANT"/>
    <property type="match status" value="3"/>
</dbReference>
<protein>
    <submittedName>
        <fullName evidence="10">V-myb avian myeloblastosis viral oncogene homolog-like 2b</fullName>
    </submittedName>
</protein>
<dbReference type="GO" id="GO:0045944">
    <property type="term" value="P:positive regulation of transcription by RNA polymerase II"/>
    <property type="evidence" value="ECO:0000318"/>
    <property type="project" value="GO_Central"/>
</dbReference>
<dbReference type="EMBL" id="AHAT01021227">
    <property type="status" value="NOT_ANNOTATED_CDS"/>
    <property type="molecule type" value="Genomic_DNA"/>
</dbReference>
<dbReference type="PROSITE" id="PS50090">
    <property type="entry name" value="MYB_LIKE"/>
    <property type="match status" value="3"/>
</dbReference>
<dbReference type="EMBL" id="AHAT01021228">
    <property type="status" value="NOT_ANNOTATED_CDS"/>
    <property type="molecule type" value="Genomic_DNA"/>
</dbReference>
<dbReference type="GO" id="GO:0000978">
    <property type="term" value="F:RNA polymerase II cis-regulatory region sequence-specific DNA binding"/>
    <property type="evidence" value="ECO:0000318"/>
    <property type="project" value="GO_Central"/>
</dbReference>
<feature type="domain" description="HTH myb-type" evidence="9">
    <location>
        <begin position="135"/>
        <end position="185"/>
    </location>
</feature>
<feature type="compositionally biased region" description="Basic and acidic residues" evidence="7">
    <location>
        <begin position="521"/>
        <end position="531"/>
    </location>
</feature>
<dbReference type="Gene3D" id="1.10.10.60">
    <property type="entry name" value="Homeodomain-like"/>
    <property type="match status" value="3"/>
</dbReference>
<feature type="compositionally biased region" description="Acidic residues" evidence="7">
    <location>
        <begin position="9"/>
        <end position="22"/>
    </location>
</feature>
<dbReference type="FunFam" id="1.10.10.60:FF:000010">
    <property type="entry name" value="Transcriptional activator Myb isoform A"/>
    <property type="match status" value="1"/>
</dbReference>
<dbReference type="SMART" id="SM00717">
    <property type="entry name" value="SANT"/>
    <property type="match status" value="3"/>
</dbReference>
<dbReference type="SUPFAM" id="SSF46689">
    <property type="entry name" value="Homeodomain-like"/>
    <property type="match status" value="2"/>
</dbReference>
<dbReference type="STRING" id="7918.ENSLOCP00000001526"/>
<dbReference type="InParanoid" id="W5LZG9"/>
<dbReference type="Ensembl" id="ENSLOCT00000001531.1">
    <property type="protein sequence ID" value="ENSLOCP00000001526.1"/>
    <property type="gene ID" value="ENSLOCG00000001337.1"/>
</dbReference>
<dbReference type="AlphaFoldDB" id="W5LZG9"/>
<feature type="compositionally biased region" description="Low complexity" evidence="7">
    <location>
        <begin position="578"/>
        <end position="587"/>
    </location>
</feature>
<dbReference type="Bgee" id="ENSLOCG00000001337">
    <property type="expression patterns" value="Expressed in ovary and 13 other cell types or tissues"/>
</dbReference>
<name>W5LZG9_LEPOC</name>
<feature type="domain" description="Myb-like" evidence="8">
    <location>
        <begin position="131"/>
        <end position="181"/>
    </location>
</feature>
<evidence type="ECO:0000256" key="1">
    <source>
        <dbReference type="ARBA" id="ARBA00004123"/>
    </source>
</evidence>
<feature type="region of interest" description="Disordered" evidence="7">
    <location>
        <begin position="517"/>
        <end position="592"/>
    </location>
</feature>
<evidence type="ECO:0000259" key="9">
    <source>
        <dbReference type="PROSITE" id="PS51294"/>
    </source>
</evidence>
<dbReference type="InterPro" id="IPR017930">
    <property type="entry name" value="Myb_dom"/>
</dbReference>
<keyword evidence="3" id="KW-0805">Transcription regulation</keyword>
<dbReference type="HOGENOM" id="CLU_015440_1_0_1"/>
<feature type="region of interest" description="Disordered" evidence="7">
    <location>
        <begin position="452"/>
        <end position="483"/>
    </location>
</feature>
<evidence type="ECO:0000313" key="11">
    <source>
        <dbReference type="Proteomes" id="UP000018468"/>
    </source>
</evidence>
<dbReference type="InterPro" id="IPR001005">
    <property type="entry name" value="SANT/Myb"/>
</dbReference>
<dbReference type="InterPro" id="IPR050560">
    <property type="entry name" value="MYB_TF"/>
</dbReference>
<evidence type="ECO:0000256" key="6">
    <source>
        <dbReference type="ARBA" id="ARBA00023242"/>
    </source>
</evidence>
<dbReference type="GO" id="GO:0000981">
    <property type="term" value="F:DNA-binding transcription factor activity, RNA polymerase II-specific"/>
    <property type="evidence" value="ECO:0000318"/>
    <property type="project" value="GO_Central"/>
</dbReference>
<feature type="domain" description="HTH myb-type" evidence="9">
    <location>
        <begin position="79"/>
        <end position="134"/>
    </location>
</feature>
<keyword evidence="5" id="KW-0804">Transcription</keyword>
<dbReference type="Pfam" id="PF13921">
    <property type="entry name" value="Myb_DNA-bind_6"/>
    <property type="match status" value="1"/>
</dbReference>
<feature type="region of interest" description="Disordered" evidence="7">
    <location>
        <begin position="360"/>
        <end position="400"/>
    </location>
</feature>
<feature type="compositionally biased region" description="Basic and acidic residues" evidence="7">
    <location>
        <begin position="249"/>
        <end position="267"/>
    </location>
</feature>
<evidence type="ECO:0000256" key="3">
    <source>
        <dbReference type="ARBA" id="ARBA00023015"/>
    </source>
</evidence>
<dbReference type="InterPro" id="IPR009057">
    <property type="entry name" value="Homeodomain-like_sf"/>
</dbReference>
<dbReference type="PROSITE" id="PS51294">
    <property type="entry name" value="HTH_MYB"/>
    <property type="match status" value="3"/>
</dbReference>
<organism evidence="10 11">
    <name type="scientific">Lepisosteus oculatus</name>
    <name type="common">Spotted gar</name>
    <dbReference type="NCBI Taxonomy" id="7918"/>
    <lineage>
        <taxon>Eukaryota</taxon>
        <taxon>Metazoa</taxon>
        <taxon>Chordata</taxon>
        <taxon>Craniata</taxon>
        <taxon>Vertebrata</taxon>
        <taxon>Euteleostomi</taxon>
        <taxon>Actinopterygii</taxon>
        <taxon>Neopterygii</taxon>
        <taxon>Holostei</taxon>
        <taxon>Semionotiformes</taxon>
        <taxon>Lepisosteidae</taxon>
        <taxon>Lepisosteus</taxon>
    </lineage>
</organism>
<evidence type="ECO:0000256" key="7">
    <source>
        <dbReference type="SAM" id="MobiDB-lite"/>
    </source>
</evidence>